<keyword evidence="2" id="KW-1185">Reference proteome</keyword>
<evidence type="ECO:0000313" key="1">
    <source>
        <dbReference type="EMBL" id="KAF1391260.1"/>
    </source>
</evidence>
<reference evidence="1 2" key="1">
    <citation type="submission" date="2019-06" db="EMBL/GenBank/DDBJ databases">
        <title>A chromosome-scale genome assembly of the European perch, Perca fluviatilis.</title>
        <authorList>
            <person name="Roques C."/>
            <person name="Zahm M."/>
            <person name="Cabau C."/>
            <person name="Klopp C."/>
            <person name="Bouchez O."/>
            <person name="Donnadieu C."/>
            <person name="Kuhl H."/>
            <person name="Gislard M."/>
            <person name="Guendouz S."/>
            <person name="Journot L."/>
            <person name="Haffray P."/>
            <person name="Bestin A."/>
            <person name="Morvezen R."/>
            <person name="Feron R."/>
            <person name="Wen M."/>
            <person name="Jouanno E."/>
            <person name="Herpin A."/>
            <person name="Schartl M."/>
            <person name="Postlethwait J."/>
            <person name="Schaerlinger B."/>
            <person name="Chardard D."/>
            <person name="Lecocq T."/>
            <person name="Poncet C."/>
            <person name="Jaffrelo L."/>
            <person name="Lampietro C."/>
            <person name="Guiguen Y."/>
        </authorList>
    </citation>
    <scope>NUCLEOTIDE SEQUENCE [LARGE SCALE GENOMIC DNA]</scope>
    <source>
        <tissue evidence="1">Blood</tissue>
    </source>
</reference>
<proteinExistence type="predicted"/>
<name>A0A6A5FBJ8_PERFL</name>
<dbReference type="Proteomes" id="UP000465112">
    <property type="component" value="Chromosome 4"/>
</dbReference>
<evidence type="ECO:0000313" key="2">
    <source>
        <dbReference type="Proteomes" id="UP000465112"/>
    </source>
</evidence>
<comment type="caution">
    <text evidence="1">The sequence shown here is derived from an EMBL/GenBank/DDBJ whole genome shotgun (WGS) entry which is preliminary data.</text>
</comment>
<dbReference type="AlphaFoldDB" id="A0A6A5FBJ8"/>
<accession>A0A6A5FBJ8</accession>
<gene>
    <name evidence="1" type="ORF">PFLUV_G00040070</name>
</gene>
<organism evidence="1 2">
    <name type="scientific">Perca fluviatilis</name>
    <name type="common">European perch</name>
    <dbReference type="NCBI Taxonomy" id="8168"/>
    <lineage>
        <taxon>Eukaryota</taxon>
        <taxon>Metazoa</taxon>
        <taxon>Chordata</taxon>
        <taxon>Craniata</taxon>
        <taxon>Vertebrata</taxon>
        <taxon>Euteleostomi</taxon>
        <taxon>Actinopterygii</taxon>
        <taxon>Neopterygii</taxon>
        <taxon>Teleostei</taxon>
        <taxon>Neoteleostei</taxon>
        <taxon>Acanthomorphata</taxon>
        <taxon>Eupercaria</taxon>
        <taxon>Perciformes</taxon>
        <taxon>Percoidei</taxon>
        <taxon>Percidae</taxon>
        <taxon>Percinae</taxon>
        <taxon>Perca</taxon>
    </lineage>
</organism>
<sequence>MRLAKESNCITQKSCRFATSWLPPLWECFAFKQTRSCRRWRRVCRGVKETALFNKSVEAGDVKTLKRH</sequence>
<protein>
    <submittedName>
        <fullName evidence="1">Uncharacterized protein</fullName>
    </submittedName>
</protein>
<dbReference type="EMBL" id="VHII01000004">
    <property type="protein sequence ID" value="KAF1391260.1"/>
    <property type="molecule type" value="Genomic_DNA"/>
</dbReference>